<evidence type="ECO:0008006" key="4">
    <source>
        <dbReference type="Google" id="ProtNLM"/>
    </source>
</evidence>
<feature type="transmembrane region" description="Helical" evidence="1">
    <location>
        <begin position="22"/>
        <end position="53"/>
    </location>
</feature>
<keyword evidence="1" id="KW-0812">Transmembrane</keyword>
<dbReference type="EMBL" id="MHUW01000010">
    <property type="protein sequence ID" value="OHA83921.1"/>
    <property type="molecule type" value="Genomic_DNA"/>
</dbReference>
<dbReference type="STRING" id="1802727.A2937_03205"/>
<comment type="caution">
    <text evidence="2">The sequence shown here is derived from an EMBL/GenBank/DDBJ whole genome shotgun (WGS) entry which is preliminary data.</text>
</comment>
<dbReference type="Proteomes" id="UP000177987">
    <property type="component" value="Unassembled WGS sequence"/>
</dbReference>
<organism evidence="2 3">
    <name type="scientific">Candidatus Yonathbacteria bacterium RIFCSPLOWO2_01_FULL_47_33b</name>
    <dbReference type="NCBI Taxonomy" id="1802727"/>
    <lineage>
        <taxon>Bacteria</taxon>
        <taxon>Candidatus Yonathiibacteriota</taxon>
    </lineage>
</organism>
<sequence>MDEHKITWDTPAHDHYEHHADWYWAVGIIAVSLAVAFFIVGNALLSIIVLIGVGTLLTYTKHPPEIITCELSRKGVRVGKTFYPWETLESFWILEEHVTEKEHASAKLLLTSQKSFMPHIVIPLVNAPIEDIHHILSQMLIEEPQSEPLPDRVMRKLGF</sequence>
<keyword evidence="1" id="KW-1133">Transmembrane helix</keyword>
<accession>A0A1G2SHP2</accession>
<proteinExistence type="predicted"/>
<keyword evidence="1" id="KW-0472">Membrane</keyword>
<reference evidence="2 3" key="1">
    <citation type="journal article" date="2016" name="Nat. Commun.">
        <title>Thousands of microbial genomes shed light on interconnected biogeochemical processes in an aquifer system.</title>
        <authorList>
            <person name="Anantharaman K."/>
            <person name="Brown C.T."/>
            <person name="Hug L.A."/>
            <person name="Sharon I."/>
            <person name="Castelle C.J."/>
            <person name="Probst A.J."/>
            <person name="Thomas B.C."/>
            <person name="Singh A."/>
            <person name="Wilkins M.J."/>
            <person name="Karaoz U."/>
            <person name="Brodie E.L."/>
            <person name="Williams K.H."/>
            <person name="Hubbard S.S."/>
            <person name="Banfield J.F."/>
        </authorList>
    </citation>
    <scope>NUCLEOTIDE SEQUENCE [LARGE SCALE GENOMIC DNA]</scope>
</reference>
<evidence type="ECO:0000313" key="2">
    <source>
        <dbReference type="EMBL" id="OHA83921.1"/>
    </source>
</evidence>
<evidence type="ECO:0000256" key="1">
    <source>
        <dbReference type="SAM" id="Phobius"/>
    </source>
</evidence>
<evidence type="ECO:0000313" key="3">
    <source>
        <dbReference type="Proteomes" id="UP000177987"/>
    </source>
</evidence>
<dbReference type="AlphaFoldDB" id="A0A1G2SHP2"/>
<protein>
    <recommendedName>
        <fullName evidence="4">DUF5673 domain-containing protein</fullName>
    </recommendedName>
</protein>
<name>A0A1G2SHP2_9BACT</name>
<gene>
    <name evidence="2" type="ORF">A2937_03205</name>
</gene>